<gene>
    <name evidence="1" type="ORF">TPC1_10399</name>
</gene>
<organism evidence="1">
    <name type="scientific">Trepomonas sp. PC1</name>
    <dbReference type="NCBI Taxonomy" id="1076344"/>
    <lineage>
        <taxon>Eukaryota</taxon>
        <taxon>Metamonada</taxon>
        <taxon>Diplomonadida</taxon>
        <taxon>Hexamitidae</taxon>
        <taxon>Hexamitinae</taxon>
        <taxon>Trepomonas</taxon>
    </lineage>
</organism>
<reference evidence="1" key="1">
    <citation type="submission" date="2015-07" db="EMBL/GenBank/DDBJ databases">
        <title>Adaptation to a free-living lifestyle via gene acquisitions in the diplomonad Trepomonas sp. PC1.</title>
        <authorList>
            <person name="Xu F."/>
            <person name="Jerlstrom-Hultqvist J."/>
            <person name="Kolisko M."/>
            <person name="Simpson A.G.B."/>
            <person name="Roger A.J."/>
            <person name="Svard S.G."/>
            <person name="Andersson J.O."/>
        </authorList>
    </citation>
    <scope>NUCLEOTIDE SEQUENCE</scope>
    <source>
        <strain evidence="1">PC1</strain>
    </source>
</reference>
<protein>
    <submittedName>
        <fullName evidence="1">Uncharacterized protein</fullName>
    </submittedName>
</protein>
<evidence type="ECO:0000313" key="1">
    <source>
        <dbReference type="EMBL" id="JAP96307.1"/>
    </source>
</evidence>
<name>A0A146KIP2_9EUKA</name>
<dbReference type="AlphaFoldDB" id="A0A146KIP2"/>
<proteinExistence type="predicted"/>
<accession>A0A146KIP2</accession>
<dbReference type="EMBL" id="GDID01000299">
    <property type="protein sequence ID" value="JAP96307.1"/>
    <property type="molecule type" value="Transcribed_RNA"/>
</dbReference>
<sequence>MIAHTWELLAIYEATLQNGKFNRNVVAAKTGMTVQVVEGRWYAEQKRTKNNGVDFDWKTVLNDYVMRTLNTNQSGLELMLKLKEMMKDPTVYPRHVIELIQSRDGYSNQRNTEKAISTQKPHLEFNVQTVENSVVFNTDEFIGMVNELLEQRKSEQ</sequence>